<name>A0A6J5NCY2_9CAUD</name>
<dbReference type="Pfam" id="PF00149">
    <property type="entry name" value="Metallophos"/>
    <property type="match status" value="1"/>
</dbReference>
<feature type="domain" description="Calcineurin-like phosphoesterase" evidence="1">
    <location>
        <begin position="134"/>
        <end position="300"/>
    </location>
</feature>
<dbReference type="EMBL" id="LR796639">
    <property type="protein sequence ID" value="CAB4155401.1"/>
    <property type="molecule type" value="Genomic_DNA"/>
</dbReference>
<evidence type="ECO:0000313" key="2">
    <source>
        <dbReference type="EMBL" id="CAB4155401.1"/>
    </source>
</evidence>
<dbReference type="InterPro" id="IPR004843">
    <property type="entry name" value="Calcineurin-like_PHP"/>
</dbReference>
<accession>A0A6J5NCY2</accession>
<proteinExistence type="predicted"/>
<dbReference type="GO" id="GO:0016787">
    <property type="term" value="F:hydrolase activity"/>
    <property type="evidence" value="ECO:0007669"/>
    <property type="project" value="InterPro"/>
</dbReference>
<protein>
    <submittedName>
        <fullName evidence="2">Calcineurin-like phosphoesterase domain, ApaH type</fullName>
    </submittedName>
</protein>
<sequence length="391" mass="44078">MTKPNLKDNLQKIVSEESKVDSRHKILGSIAELLEKKNIDISEIGDIKKVSIYQSLIKDENGDAQIHDLTAIQFSPSWEEGPKWPVVQQGPQIQLQKTTTKPKEASGFKTCVVVPDIQFGFYRNFDGTLEPTHDEKCISILISMIKSIKPDIIVCVGDNLDLPEMGKYVTYPAYAQTTQASIDRATMFCAQMRNAAPDSRIVWLAGNHEERMPKYLVQNAGAAYGLRKGNTPESWPVLSVPYLCRMDEYKIEYKPGYPAADFWINNKLRIIHGDRVKSGGSTAHVYLNNEKTSVIYGHIHRIETAFKTREDFDGPRTIMAASPGCLARIDGAIPSTRGGVDLDGRPLTRYENWQQGVGIVTYEDDNEHKFSYEVATIYDGWTMFRGKEYKA</sequence>
<dbReference type="SUPFAM" id="SSF56300">
    <property type="entry name" value="Metallo-dependent phosphatases"/>
    <property type="match status" value="1"/>
</dbReference>
<evidence type="ECO:0000259" key="1">
    <source>
        <dbReference type="Pfam" id="PF00149"/>
    </source>
</evidence>
<dbReference type="InterPro" id="IPR029052">
    <property type="entry name" value="Metallo-depent_PP-like"/>
</dbReference>
<reference evidence="2" key="1">
    <citation type="submission" date="2020-04" db="EMBL/GenBank/DDBJ databases">
        <authorList>
            <person name="Chiriac C."/>
            <person name="Salcher M."/>
            <person name="Ghai R."/>
            <person name="Kavagutti S V."/>
        </authorList>
    </citation>
    <scope>NUCLEOTIDE SEQUENCE</scope>
</reference>
<organism evidence="2">
    <name type="scientific">uncultured Caudovirales phage</name>
    <dbReference type="NCBI Taxonomy" id="2100421"/>
    <lineage>
        <taxon>Viruses</taxon>
        <taxon>Duplodnaviria</taxon>
        <taxon>Heunggongvirae</taxon>
        <taxon>Uroviricota</taxon>
        <taxon>Caudoviricetes</taxon>
        <taxon>Peduoviridae</taxon>
        <taxon>Maltschvirus</taxon>
        <taxon>Maltschvirus maltsch</taxon>
    </lineage>
</organism>
<gene>
    <name evidence="2" type="ORF">UFOVP658_7</name>
</gene>